<gene>
    <name evidence="2" type="ORF">DLM46_02955</name>
</gene>
<feature type="signal peptide" evidence="1">
    <location>
        <begin position="1"/>
        <end position="18"/>
    </location>
</feature>
<proteinExistence type="predicted"/>
<dbReference type="OrthoDB" id="8758935at2"/>
<sequence length="178" mass="19039">MKIVALLCLALCISGAYGADTKPVAANAELKLTDGANDVVLTGMTVRVIKGYVGTLTAHSYDTFTSYVLPEKSSGTWLQIPVDQPDGSISEFRTVESADSTVQAIAMYRSAGKLYAVVATKNGGSPPDLYLKPAPITFKVYRFNGSLDVARFKLEQTSSSKAAYMDAGDALTKEFFSK</sequence>
<organism evidence="2 3">
    <name type="scientific">Paraburkholderia lacunae</name>
    <dbReference type="NCBI Taxonomy" id="2211104"/>
    <lineage>
        <taxon>Bacteria</taxon>
        <taxon>Pseudomonadati</taxon>
        <taxon>Pseudomonadota</taxon>
        <taxon>Betaproteobacteria</taxon>
        <taxon>Burkholderiales</taxon>
        <taxon>Burkholderiaceae</taxon>
        <taxon>Paraburkholderia</taxon>
    </lineage>
</organism>
<evidence type="ECO:0000256" key="1">
    <source>
        <dbReference type="SAM" id="SignalP"/>
    </source>
</evidence>
<dbReference type="AlphaFoldDB" id="A0A370NEF0"/>
<keyword evidence="1" id="KW-0732">Signal</keyword>
<evidence type="ECO:0000313" key="3">
    <source>
        <dbReference type="Proteomes" id="UP000254875"/>
    </source>
</evidence>
<name>A0A370NEF0_9BURK</name>
<dbReference type="RefSeq" id="WP_115099305.1">
    <property type="nucleotide sequence ID" value="NZ_QHKS01000002.1"/>
</dbReference>
<evidence type="ECO:0000313" key="2">
    <source>
        <dbReference type="EMBL" id="RDK03960.1"/>
    </source>
</evidence>
<comment type="caution">
    <text evidence="2">The sequence shown here is derived from an EMBL/GenBank/DDBJ whole genome shotgun (WGS) entry which is preliminary data.</text>
</comment>
<dbReference type="Proteomes" id="UP000254875">
    <property type="component" value="Unassembled WGS sequence"/>
</dbReference>
<protein>
    <submittedName>
        <fullName evidence="2">Uncharacterized protein</fullName>
    </submittedName>
</protein>
<dbReference type="EMBL" id="QHKS01000002">
    <property type="protein sequence ID" value="RDK03960.1"/>
    <property type="molecule type" value="Genomic_DNA"/>
</dbReference>
<reference evidence="3" key="1">
    <citation type="submission" date="2018-05" db="EMBL/GenBank/DDBJ databases">
        <authorList>
            <person name="Feng T."/>
        </authorList>
    </citation>
    <scope>NUCLEOTIDE SEQUENCE [LARGE SCALE GENOMIC DNA]</scope>
    <source>
        <strain evidence="3">S27</strain>
    </source>
</reference>
<feature type="chain" id="PRO_5016927610" evidence="1">
    <location>
        <begin position="19"/>
        <end position="178"/>
    </location>
</feature>
<keyword evidence="3" id="KW-1185">Reference proteome</keyword>
<accession>A0A370NEF0</accession>